<dbReference type="GO" id="GO:0000166">
    <property type="term" value="F:nucleotide binding"/>
    <property type="evidence" value="ECO:0007669"/>
    <property type="project" value="InterPro"/>
</dbReference>
<dbReference type="EMBL" id="QVFB01000010">
    <property type="protein sequence ID" value="RGC19316.1"/>
    <property type="molecule type" value="Genomic_DNA"/>
</dbReference>
<dbReference type="InterPro" id="IPR000683">
    <property type="entry name" value="Gfo/Idh/MocA-like_OxRdtase_N"/>
</dbReference>
<organism evidence="3 4">
    <name type="scientific">Faecalibacterium prausnitzii</name>
    <dbReference type="NCBI Taxonomy" id="853"/>
    <lineage>
        <taxon>Bacteria</taxon>
        <taxon>Bacillati</taxon>
        <taxon>Bacillota</taxon>
        <taxon>Clostridia</taxon>
        <taxon>Eubacteriales</taxon>
        <taxon>Oscillospiraceae</taxon>
        <taxon>Faecalibacterium</taxon>
    </lineage>
</organism>
<feature type="domain" description="Gfo/Idh/MocA-like oxidoreductase N-terminal" evidence="1">
    <location>
        <begin position="5"/>
        <end position="125"/>
    </location>
</feature>
<dbReference type="Pfam" id="PF01408">
    <property type="entry name" value="GFO_IDH_MocA"/>
    <property type="match status" value="1"/>
</dbReference>
<dbReference type="Proteomes" id="UP000260733">
    <property type="component" value="Unassembled WGS sequence"/>
</dbReference>
<sequence length="374" mass="41836">MQEVRAAVIGTGVMGRKYAQMIAEGKAGALRLTAVVCRSAGAQQWAKDTLPDTVRVCPSAEALYDYAEEFDAVLVVTPHKTHPELVMQAFAHGKHVLCDKPSANALAPALEMNRAAEKSGLVFAMMFHQRRYKKYMRLKKLLDDGALGEIKRVQLENSRYFRTWMYHRSGSWRSSWAGEGGGALLNQGQHILDIWQWLFGMPTSIYAVIPYGKYNDFMVDDEATLLMEYPQQRTATFILSTGEGSYTERLEIVGTKGTALLEEDTLTLHTYAPDTETYRRTADCTERQQLTETTTTEQFAPQAEPYPEMLANFADAILHGTPLTAPGVEGVRALELTDAAYLSAWLGEKLTLPLDADRFEQELQKHIQEEQANG</sequence>
<dbReference type="PANTHER" id="PTHR43249">
    <property type="entry name" value="UDP-N-ACETYL-2-AMINO-2-DEOXY-D-GLUCURONATE OXIDASE"/>
    <property type="match status" value="1"/>
</dbReference>
<feature type="domain" description="GFO/IDH/MocA-like oxidoreductase" evidence="2">
    <location>
        <begin position="135"/>
        <end position="259"/>
    </location>
</feature>
<gene>
    <name evidence="3" type="ORF">DW855_07785</name>
</gene>
<dbReference type="Gene3D" id="3.40.50.720">
    <property type="entry name" value="NAD(P)-binding Rossmann-like Domain"/>
    <property type="match status" value="1"/>
</dbReference>
<evidence type="ECO:0000259" key="1">
    <source>
        <dbReference type="Pfam" id="PF01408"/>
    </source>
</evidence>
<dbReference type="Gene3D" id="3.30.360.10">
    <property type="entry name" value="Dihydrodipicolinate Reductase, domain 2"/>
    <property type="match status" value="1"/>
</dbReference>
<dbReference type="InterPro" id="IPR055170">
    <property type="entry name" value="GFO_IDH_MocA-like_dom"/>
</dbReference>
<protein>
    <submittedName>
        <fullName evidence="3">Gfo/Idh/MocA family oxidoreductase</fullName>
    </submittedName>
</protein>
<reference evidence="3 4" key="1">
    <citation type="submission" date="2018-08" db="EMBL/GenBank/DDBJ databases">
        <title>A genome reference for cultivated species of the human gut microbiota.</title>
        <authorList>
            <person name="Zou Y."/>
            <person name="Xue W."/>
            <person name="Luo G."/>
        </authorList>
    </citation>
    <scope>NUCLEOTIDE SEQUENCE [LARGE SCALE GENOMIC DNA]</scope>
    <source>
        <strain evidence="3 4">AM37-13AC</strain>
    </source>
</reference>
<dbReference type="SUPFAM" id="SSF51735">
    <property type="entry name" value="NAD(P)-binding Rossmann-fold domains"/>
    <property type="match status" value="1"/>
</dbReference>
<dbReference type="InterPro" id="IPR036291">
    <property type="entry name" value="NAD(P)-bd_dom_sf"/>
</dbReference>
<proteinExistence type="predicted"/>
<dbReference type="PANTHER" id="PTHR43249:SF1">
    <property type="entry name" value="D-GLUCOSIDE 3-DEHYDROGENASE"/>
    <property type="match status" value="1"/>
</dbReference>
<evidence type="ECO:0000259" key="2">
    <source>
        <dbReference type="Pfam" id="PF22725"/>
    </source>
</evidence>
<dbReference type="InterPro" id="IPR052515">
    <property type="entry name" value="Gfo/Idh/MocA_Oxidoreductase"/>
</dbReference>
<evidence type="ECO:0000313" key="3">
    <source>
        <dbReference type="EMBL" id="RGC19316.1"/>
    </source>
</evidence>
<dbReference type="Pfam" id="PF22725">
    <property type="entry name" value="GFO_IDH_MocA_C3"/>
    <property type="match status" value="1"/>
</dbReference>
<comment type="caution">
    <text evidence="3">The sequence shown here is derived from an EMBL/GenBank/DDBJ whole genome shotgun (WGS) entry which is preliminary data.</text>
</comment>
<dbReference type="RefSeq" id="WP_117554219.1">
    <property type="nucleotide sequence ID" value="NZ_QVFB01000010.1"/>
</dbReference>
<name>A0A3E2W5W9_9FIRM</name>
<evidence type="ECO:0000313" key="4">
    <source>
        <dbReference type="Proteomes" id="UP000260733"/>
    </source>
</evidence>
<dbReference type="AlphaFoldDB" id="A0A3E2W5W9"/>
<dbReference type="SUPFAM" id="SSF55347">
    <property type="entry name" value="Glyceraldehyde-3-phosphate dehydrogenase-like, C-terminal domain"/>
    <property type="match status" value="1"/>
</dbReference>
<accession>A0A3E2W5W9</accession>